<dbReference type="AlphaFoldDB" id="A0A4Y0BG12"/>
<dbReference type="VEuPathDB" id="VectorBase:AFUN019368"/>
<name>A0A4Y0BG12_ANOFN</name>
<sequence length="303" mass="32650">MTPKANHASPLGAVRFALPKLQFSAGGGVNLNDFVKQRMKQETQSLSSDKPLGSEATRDEAVEKENNVPKLVASPAASKATSLAQFAALSIGQSSSTASPTVPMKSFTNLSDLAKHHLGTQGTSPTFSANASQKFSVPQLFKKPFACASPSSALSGSDDTSSQQMLTQTGWILDLKSALIKQKPDAKHSALGEKSLTKHKGASDSVDPIKYGFIDCDITETVKPTIDEFCTIDASSVLQMDLSNHRTLTSSAMGIVLGIRYRKRKLPVRVSHHFPTYTTVEPFRFDSPSPDDIVLGHIKKFRN</sequence>
<protein>
    <submittedName>
        <fullName evidence="2">Uncharacterized protein</fullName>
    </submittedName>
</protein>
<evidence type="ECO:0000313" key="2">
    <source>
        <dbReference type="EnsemblMetazoa" id="AFUN019368-PA"/>
    </source>
</evidence>
<reference evidence="2" key="1">
    <citation type="submission" date="2020-05" db="UniProtKB">
        <authorList>
            <consortium name="EnsemblMetazoa"/>
        </authorList>
    </citation>
    <scope>IDENTIFICATION</scope>
    <source>
        <strain evidence="2">FUMOZ</strain>
    </source>
</reference>
<accession>A0A4Y0BG12</accession>
<dbReference type="EnsemblMetazoa" id="AFUN019368-RA">
    <property type="protein sequence ID" value="AFUN019368-PA"/>
    <property type="gene ID" value="AFUN019368"/>
</dbReference>
<feature type="compositionally biased region" description="Basic and acidic residues" evidence="1">
    <location>
        <begin position="56"/>
        <end position="67"/>
    </location>
</feature>
<feature type="region of interest" description="Disordered" evidence="1">
    <location>
        <begin position="39"/>
        <end position="69"/>
    </location>
</feature>
<organism evidence="2">
    <name type="scientific">Anopheles funestus</name>
    <name type="common">African malaria mosquito</name>
    <dbReference type="NCBI Taxonomy" id="62324"/>
    <lineage>
        <taxon>Eukaryota</taxon>
        <taxon>Metazoa</taxon>
        <taxon>Ecdysozoa</taxon>
        <taxon>Arthropoda</taxon>
        <taxon>Hexapoda</taxon>
        <taxon>Insecta</taxon>
        <taxon>Pterygota</taxon>
        <taxon>Neoptera</taxon>
        <taxon>Endopterygota</taxon>
        <taxon>Diptera</taxon>
        <taxon>Nematocera</taxon>
        <taxon>Culicoidea</taxon>
        <taxon>Culicidae</taxon>
        <taxon>Anophelinae</taxon>
        <taxon>Anopheles</taxon>
    </lineage>
</organism>
<proteinExistence type="predicted"/>
<evidence type="ECO:0000256" key="1">
    <source>
        <dbReference type="SAM" id="MobiDB-lite"/>
    </source>
</evidence>